<dbReference type="Proteomes" id="UP001356095">
    <property type="component" value="Unassembled WGS sequence"/>
</dbReference>
<evidence type="ECO:0000313" key="1">
    <source>
        <dbReference type="EMBL" id="MEE2041183.1"/>
    </source>
</evidence>
<accession>A0ABU7KG37</accession>
<comment type="caution">
    <text evidence="1">The sequence shown here is derived from an EMBL/GenBank/DDBJ whole genome shotgun (WGS) entry which is preliminary data.</text>
</comment>
<keyword evidence="2" id="KW-1185">Reference proteome</keyword>
<dbReference type="EMBL" id="JAUZMY010000043">
    <property type="protein sequence ID" value="MEE2041183.1"/>
    <property type="molecule type" value="Genomic_DNA"/>
</dbReference>
<protein>
    <recommendedName>
        <fullName evidence="3">DUF2267 domain-containing protein</fullName>
    </recommendedName>
</protein>
<proteinExistence type="predicted"/>
<name>A0ABU7KG37_9ACTN</name>
<dbReference type="RefSeq" id="WP_330094942.1">
    <property type="nucleotide sequence ID" value="NZ_JAUZMY010000043.1"/>
</dbReference>
<evidence type="ECO:0008006" key="3">
    <source>
        <dbReference type="Google" id="ProtNLM"/>
    </source>
</evidence>
<sequence length="114" mass="12703">MPDLFSSSDRARVARSVADAYGVDEPEAARMVREALSGQGDSEQDQRVAPFLWAQLGPAMERIRQAQNRVDERVTAAVVVPLDVARSRWAGAVFCEHPDLARLDRELEEFYGEA</sequence>
<reference evidence="1 2" key="1">
    <citation type="submission" date="2023-08" db="EMBL/GenBank/DDBJ databases">
        <authorList>
            <person name="Girao M."/>
            <person name="Carvalho M.F."/>
        </authorList>
    </citation>
    <scope>NUCLEOTIDE SEQUENCE [LARGE SCALE GENOMIC DNA]</scope>
    <source>
        <strain evidence="1 2">CT-R113</strain>
    </source>
</reference>
<gene>
    <name evidence="1" type="ORF">Q8791_28565</name>
</gene>
<organism evidence="1 2">
    <name type="scientific">Nocardiopsis codii</name>
    <dbReference type="NCBI Taxonomy" id="3065942"/>
    <lineage>
        <taxon>Bacteria</taxon>
        <taxon>Bacillati</taxon>
        <taxon>Actinomycetota</taxon>
        <taxon>Actinomycetes</taxon>
        <taxon>Streptosporangiales</taxon>
        <taxon>Nocardiopsidaceae</taxon>
        <taxon>Nocardiopsis</taxon>
    </lineage>
</organism>
<evidence type="ECO:0000313" key="2">
    <source>
        <dbReference type="Proteomes" id="UP001356095"/>
    </source>
</evidence>